<dbReference type="AlphaFoldDB" id="A0A979GPB1"/>
<dbReference type="Proteomes" id="UP000002215">
    <property type="component" value="Chromosome"/>
</dbReference>
<proteinExistence type="predicted"/>
<evidence type="ECO:0000313" key="2">
    <source>
        <dbReference type="Proteomes" id="UP000002215"/>
    </source>
</evidence>
<accession>A0A979GPB1</accession>
<dbReference type="EMBL" id="CP001699">
    <property type="protein sequence ID" value="ACU60367.1"/>
    <property type="molecule type" value="Genomic_DNA"/>
</dbReference>
<gene>
    <name evidence="1" type="ordered locus">Cpin_2888</name>
</gene>
<organism evidence="1 2">
    <name type="scientific">Chitinophaga pinensis (strain ATCC 43595 / DSM 2588 / LMG 13176 / NBRC 15968 / NCIMB 11800 / UQM 2034)</name>
    <dbReference type="NCBI Taxonomy" id="485918"/>
    <lineage>
        <taxon>Bacteria</taxon>
        <taxon>Pseudomonadati</taxon>
        <taxon>Bacteroidota</taxon>
        <taxon>Chitinophagia</taxon>
        <taxon>Chitinophagales</taxon>
        <taxon>Chitinophagaceae</taxon>
        <taxon>Chitinophaga</taxon>
    </lineage>
</organism>
<reference evidence="2" key="1">
    <citation type="submission" date="2009-08" db="EMBL/GenBank/DDBJ databases">
        <title>The complete genome of Chitinophaga pinensis DSM 2588.</title>
        <authorList>
            <consortium name="US DOE Joint Genome Institute (JGI-PGF)"/>
            <person name="Lucas S."/>
            <person name="Copeland A."/>
            <person name="Lapidus A."/>
            <person name="Glavina del Rio T."/>
            <person name="Dalin E."/>
            <person name="Tice H."/>
            <person name="Bruce D."/>
            <person name="Goodwin L."/>
            <person name="Pitluck S."/>
            <person name="Kyrpides N."/>
            <person name="Mavromatis K."/>
            <person name="Ivanova N."/>
            <person name="Mikhailova N."/>
            <person name="Sims D."/>
            <person name="Meinche L."/>
            <person name="Brettin T."/>
            <person name="Detter J.C."/>
            <person name="Han C."/>
            <person name="Larimer F."/>
            <person name="Land M."/>
            <person name="Hauser L."/>
            <person name="Markowitz V."/>
            <person name="Cheng J.-F."/>
            <person name="Hugenholtz P."/>
            <person name="Woyke T."/>
            <person name="Wu D."/>
            <person name="Spring S."/>
            <person name="Klenk H.-P."/>
            <person name="Eisen J.A."/>
        </authorList>
    </citation>
    <scope>NUCLEOTIDE SEQUENCE [LARGE SCALE GENOMIC DNA]</scope>
    <source>
        <strain evidence="2">ATCC 43595 / DSM 2588 / LMG 13176 / NBRC 15968 / NCIMB 11800 / UQM 2034</strain>
    </source>
</reference>
<evidence type="ECO:0000313" key="1">
    <source>
        <dbReference type="EMBL" id="ACU60367.1"/>
    </source>
</evidence>
<reference evidence="1 2" key="2">
    <citation type="journal article" date="2010" name="Stand. Genomic Sci.">
        <title>Complete genome sequence of Chitinophaga pinensis type strain (UQM 2034).</title>
        <authorList>
            <person name="Glavina Del Rio T."/>
            <person name="Abt B."/>
            <person name="Spring S."/>
            <person name="Lapidus A."/>
            <person name="Nolan M."/>
            <person name="Tice H."/>
            <person name="Copeland A."/>
            <person name="Cheng J.F."/>
            <person name="Chen F."/>
            <person name="Bruce D."/>
            <person name="Goodwin L."/>
            <person name="Pitluck S."/>
            <person name="Ivanova N."/>
            <person name="Mavromatis K."/>
            <person name="Mikhailova N."/>
            <person name="Pati A."/>
            <person name="Chen A."/>
            <person name="Palaniappan K."/>
            <person name="Land M."/>
            <person name="Hauser L."/>
            <person name="Chang Y.J."/>
            <person name="Jeffries C.D."/>
            <person name="Chain P."/>
            <person name="Saunders E."/>
            <person name="Detter J.C."/>
            <person name="Brettin T."/>
            <person name="Rohde M."/>
            <person name="Goker M."/>
            <person name="Bristow J."/>
            <person name="Eisen J.A."/>
            <person name="Markowitz V."/>
            <person name="Hugenholtz P."/>
            <person name="Kyrpides N.C."/>
            <person name="Klenk H.P."/>
            <person name="Lucas S."/>
        </authorList>
    </citation>
    <scope>NUCLEOTIDE SEQUENCE [LARGE SCALE GENOMIC DNA]</scope>
    <source>
        <strain evidence="2">ATCC 43595 / DSM 2588 / LMG 13176 / NBRC 15968 / NCIMB 11800 / UQM 2034</strain>
    </source>
</reference>
<name>A0A979GPB1_CHIPD</name>
<sequence length="100" mass="11436">MCVVNVKDTLYENSAGLVCFDIFESVTGRRVEDGVIWFDGVDTFKLEFNKGQGCRMIPKGIYKITVASFDGYSLDAIKKNVKIENNRIDFRCYMGRSLQF</sequence>
<protein>
    <submittedName>
        <fullName evidence="1">Uncharacterized protein</fullName>
    </submittedName>
</protein>
<dbReference type="KEGG" id="cpi:Cpin_2888"/>
<dbReference type="RefSeq" id="WP_012790543.1">
    <property type="nucleotide sequence ID" value="NC_013132.1"/>
</dbReference>